<evidence type="ECO:0000313" key="2">
    <source>
        <dbReference type="EMBL" id="ANP28682.1"/>
    </source>
</evidence>
<feature type="compositionally biased region" description="Basic residues" evidence="1">
    <location>
        <begin position="27"/>
        <end position="39"/>
    </location>
</feature>
<dbReference type="Proteomes" id="UP000092596">
    <property type="component" value="Chromosome"/>
</dbReference>
<proteinExistence type="predicted"/>
<organism evidence="2 3">
    <name type="scientific">Dermabacter vaginalis</name>
    <dbReference type="NCBI Taxonomy" id="1630135"/>
    <lineage>
        <taxon>Bacteria</taxon>
        <taxon>Bacillati</taxon>
        <taxon>Actinomycetota</taxon>
        <taxon>Actinomycetes</taxon>
        <taxon>Micrococcales</taxon>
        <taxon>Dermabacteraceae</taxon>
        <taxon>Dermabacter</taxon>
    </lineage>
</organism>
<gene>
    <name evidence="2" type="ORF">DAD186_21320</name>
</gene>
<dbReference type="KEGG" id="dva:DAD186_21320"/>
<evidence type="ECO:0000256" key="1">
    <source>
        <dbReference type="SAM" id="MobiDB-lite"/>
    </source>
</evidence>
<dbReference type="AlphaFoldDB" id="A0A1B0ZL93"/>
<reference evidence="2 3" key="1">
    <citation type="submission" date="2015-06" db="EMBL/GenBank/DDBJ databases">
        <title>Investigation of pathophysiology for high-risk pregnancy and development of treatment modality based on it.</title>
        <authorList>
            <person name="Kim B.-C."/>
            <person name="Lim S."/>
        </authorList>
    </citation>
    <scope>NUCLEOTIDE SEQUENCE [LARGE SCALE GENOMIC DNA]</scope>
    <source>
        <strain evidence="2 3">AD1-86</strain>
    </source>
</reference>
<name>A0A1B0ZL93_9MICO</name>
<feature type="region of interest" description="Disordered" evidence="1">
    <location>
        <begin position="1"/>
        <end position="39"/>
    </location>
</feature>
<sequence length="39" mass="4496">MALAGNYKPMHVNKETDSSFANSSKSVRAKRMTRLHRFK</sequence>
<accession>A0A1B0ZL93</accession>
<protein>
    <submittedName>
        <fullName evidence="2">Uncharacterized protein</fullName>
    </submittedName>
</protein>
<dbReference type="EMBL" id="CP012117">
    <property type="protein sequence ID" value="ANP28682.1"/>
    <property type="molecule type" value="Genomic_DNA"/>
</dbReference>
<evidence type="ECO:0000313" key="3">
    <source>
        <dbReference type="Proteomes" id="UP000092596"/>
    </source>
</evidence>